<feature type="compositionally biased region" description="Polar residues" evidence="1">
    <location>
        <begin position="144"/>
        <end position="153"/>
    </location>
</feature>
<dbReference type="HOGENOM" id="CLU_006889_0_0_1"/>
<feature type="region of interest" description="Disordered" evidence="1">
    <location>
        <begin position="248"/>
        <end position="306"/>
    </location>
</feature>
<feature type="compositionally biased region" description="Basic and acidic residues" evidence="1">
    <location>
        <begin position="958"/>
        <end position="969"/>
    </location>
</feature>
<feature type="compositionally biased region" description="Basic and acidic residues" evidence="1">
    <location>
        <begin position="857"/>
        <end position="890"/>
    </location>
</feature>
<feature type="compositionally biased region" description="Basic and acidic residues" evidence="1">
    <location>
        <begin position="675"/>
        <end position="692"/>
    </location>
</feature>
<dbReference type="SUPFAM" id="SSF57667">
    <property type="entry name" value="beta-beta-alpha zinc fingers"/>
    <property type="match status" value="1"/>
</dbReference>
<organism evidence="3 4">
    <name type="scientific">Drosophila willistoni</name>
    <name type="common">Fruit fly</name>
    <dbReference type="NCBI Taxonomy" id="7260"/>
    <lineage>
        <taxon>Eukaryota</taxon>
        <taxon>Metazoa</taxon>
        <taxon>Ecdysozoa</taxon>
        <taxon>Arthropoda</taxon>
        <taxon>Hexapoda</taxon>
        <taxon>Insecta</taxon>
        <taxon>Pterygota</taxon>
        <taxon>Neoptera</taxon>
        <taxon>Endopterygota</taxon>
        <taxon>Diptera</taxon>
        <taxon>Brachycera</taxon>
        <taxon>Muscomorpha</taxon>
        <taxon>Ephydroidea</taxon>
        <taxon>Drosophilidae</taxon>
        <taxon>Drosophila</taxon>
        <taxon>Sophophora</taxon>
    </lineage>
</organism>
<feature type="compositionally biased region" description="Acidic residues" evidence="1">
    <location>
        <begin position="1125"/>
        <end position="1141"/>
    </location>
</feature>
<feature type="region of interest" description="Disordered" evidence="1">
    <location>
        <begin position="1089"/>
        <end position="1157"/>
    </location>
</feature>
<feature type="compositionally biased region" description="Acidic residues" evidence="1">
    <location>
        <begin position="427"/>
        <end position="441"/>
    </location>
</feature>
<dbReference type="GO" id="GO:0005654">
    <property type="term" value="C:nucleoplasm"/>
    <property type="evidence" value="ECO:0007669"/>
    <property type="project" value="TreeGrafter"/>
</dbReference>
<dbReference type="GO" id="GO:0003676">
    <property type="term" value="F:nucleic acid binding"/>
    <property type="evidence" value="ECO:0007669"/>
    <property type="project" value="InterPro"/>
</dbReference>
<feature type="compositionally biased region" description="Low complexity" evidence="1">
    <location>
        <begin position="156"/>
        <end position="165"/>
    </location>
</feature>
<evidence type="ECO:0000256" key="1">
    <source>
        <dbReference type="SAM" id="MobiDB-lite"/>
    </source>
</evidence>
<feature type="region of interest" description="Disordered" evidence="1">
    <location>
        <begin position="621"/>
        <end position="993"/>
    </location>
</feature>
<accession>B4NA32</accession>
<feature type="compositionally biased region" description="Basic and acidic residues" evidence="1">
    <location>
        <begin position="445"/>
        <end position="454"/>
    </location>
</feature>
<feature type="compositionally biased region" description="Polar residues" evidence="1">
    <location>
        <begin position="774"/>
        <end position="783"/>
    </location>
</feature>
<dbReference type="SMART" id="SM00451">
    <property type="entry name" value="ZnF_U1"/>
    <property type="match status" value="1"/>
</dbReference>
<dbReference type="KEGG" id="dwi:6647715"/>
<feature type="compositionally biased region" description="Low complexity" evidence="1">
    <location>
        <begin position="977"/>
        <end position="989"/>
    </location>
</feature>
<dbReference type="Proteomes" id="UP000007798">
    <property type="component" value="Unassembled WGS sequence"/>
</dbReference>
<name>B4NA32_DROWI</name>
<feature type="domain" description="U1-type" evidence="2">
    <location>
        <begin position="565"/>
        <end position="599"/>
    </location>
</feature>
<dbReference type="GO" id="GO:0008270">
    <property type="term" value="F:zinc ion binding"/>
    <property type="evidence" value="ECO:0007669"/>
    <property type="project" value="InterPro"/>
</dbReference>
<feature type="compositionally biased region" description="Low complexity" evidence="1">
    <location>
        <begin position="250"/>
        <end position="264"/>
    </location>
</feature>
<dbReference type="GO" id="GO:0045892">
    <property type="term" value="P:negative regulation of DNA-templated transcription"/>
    <property type="evidence" value="ECO:0007669"/>
    <property type="project" value="TreeGrafter"/>
</dbReference>
<feature type="compositionally biased region" description="Basic and acidic residues" evidence="1">
    <location>
        <begin position="758"/>
        <end position="771"/>
    </location>
</feature>
<dbReference type="InterPro" id="IPR036236">
    <property type="entry name" value="Znf_C2H2_sf"/>
</dbReference>
<feature type="compositionally biased region" description="Basic residues" evidence="1">
    <location>
        <begin position="95"/>
        <end position="117"/>
    </location>
</feature>
<feature type="region of interest" description="Disordered" evidence="1">
    <location>
        <begin position="1"/>
        <end position="169"/>
    </location>
</feature>
<dbReference type="PANTHER" id="PTHR15577">
    <property type="entry name" value="ZINC FINGER CONTAINING PROTEIN"/>
    <property type="match status" value="1"/>
</dbReference>
<dbReference type="eggNOG" id="ENOG502R1ZF">
    <property type="taxonomic scope" value="Eukaryota"/>
</dbReference>
<dbReference type="EMBL" id="CH964232">
    <property type="protein sequence ID" value="EDW80675.2"/>
    <property type="molecule type" value="Genomic_DNA"/>
</dbReference>
<proteinExistence type="predicted"/>
<dbReference type="GO" id="GO:0045893">
    <property type="term" value="P:positive regulation of DNA-templated transcription"/>
    <property type="evidence" value="ECO:0007669"/>
    <property type="project" value="TreeGrafter"/>
</dbReference>
<keyword evidence="4" id="KW-1185">Reference proteome</keyword>
<evidence type="ECO:0000313" key="4">
    <source>
        <dbReference type="Proteomes" id="UP000007798"/>
    </source>
</evidence>
<dbReference type="PANTHER" id="PTHR15577:SF2">
    <property type="entry name" value="ZINC FINGER PROTEIN 318"/>
    <property type="match status" value="1"/>
</dbReference>
<dbReference type="STRING" id="7260.B4NA32"/>
<dbReference type="OrthoDB" id="10072641at2759"/>
<feature type="compositionally biased region" description="Basic and acidic residues" evidence="1">
    <location>
        <begin position="68"/>
        <end position="78"/>
    </location>
</feature>
<gene>
    <name evidence="3" type="primary">Dwil\GK11658</name>
    <name evidence="3" type="ORF">Dwil_GK11658</name>
</gene>
<feature type="region of interest" description="Disordered" evidence="1">
    <location>
        <begin position="192"/>
        <end position="213"/>
    </location>
</feature>
<feature type="compositionally biased region" description="Basic and acidic residues" evidence="1">
    <location>
        <begin position="785"/>
        <end position="795"/>
    </location>
</feature>
<feature type="compositionally biased region" description="Basic and acidic residues" evidence="1">
    <location>
        <begin position="931"/>
        <end position="949"/>
    </location>
</feature>
<evidence type="ECO:0000313" key="3">
    <source>
        <dbReference type="EMBL" id="EDW80675.2"/>
    </source>
</evidence>
<feature type="compositionally biased region" description="Basic residues" evidence="1">
    <location>
        <begin position="640"/>
        <end position="664"/>
    </location>
</feature>
<evidence type="ECO:0000259" key="2">
    <source>
        <dbReference type="SMART" id="SM00451"/>
    </source>
</evidence>
<feature type="compositionally biased region" description="Basic and acidic residues" evidence="1">
    <location>
        <begin position="18"/>
        <end position="32"/>
    </location>
</feature>
<feature type="compositionally biased region" description="Basic residues" evidence="1">
    <location>
        <begin position="891"/>
        <end position="927"/>
    </location>
</feature>
<feature type="region of interest" description="Disordered" evidence="1">
    <location>
        <begin position="328"/>
        <end position="351"/>
    </location>
</feature>
<dbReference type="InterPro" id="IPR055309">
    <property type="entry name" value="Znf318-like"/>
</dbReference>
<feature type="compositionally biased region" description="Basic residues" evidence="1">
    <location>
        <begin position="37"/>
        <end position="57"/>
    </location>
</feature>
<feature type="compositionally biased region" description="Basic and acidic residues" evidence="1">
    <location>
        <begin position="621"/>
        <end position="639"/>
    </location>
</feature>
<dbReference type="InParanoid" id="B4NA32"/>
<feature type="compositionally biased region" description="Low complexity" evidence="1">
    <location>
        <begin position="470"/>
        <end position="481"/>
    </location>
</feature>
<feature type="compositionally biased region" description="Low complexity" evidence="1">
    <location>
        <begin position="404"/>
        <end position="426"/>
    </location>
</feature>
<feature type="compositionally biased region" description="Low complexity" evidence="1">
    <location>
        <begin position="118"/>
        <end position="127"/>
    </location>
</feature>
<reference evidence="3 4" key="1">
    <citation type="journal article" date="2007" name="Nature">
        <title>Evolution of genes and genomes on the Drosophila phylogeny.</title>
        <authorList>
            <consortium name="Drosophila 12 Genomes Consortium"/>
            <person name="Clark A.G."/>
            <person name="Eisen M.B."/>
            <person name="Smith D.R."/>
            <person name="Bergman C.M."/>
            <person name="Oliver B."/>
            <person name="Markow T.A."/>
            <person name="Kaufman T.C."/>
            <person name="Kellis M."/>
            <person name="Gelbart W."/>
            <person name="Iyer V.N."/>
            <person name="Pollard D.A."/>
            <person name="Sackton T.B."/>
            <person name="Larracuente A.M."/>
            <person name="Singh N.D."/>
            <person name="Abad J.P."/>
            <person name="Abt D.N."/>
            <person name="Adryan B."/>
            <person name="Aguade M."/>
            <person name="Akashi H."/>
            <person name="Anderson W.W."/>
            <person name="Aquadro C.F."/>
            <person name="Ardell D.H."/>
            <person name="Arguello R."/>
            <person name="Artieri C.G."/>
            <person name="Barbash D.A."/>
            <person name="Barker D."/>
            <person name="Barsanti P."/>
            <person name="Batterham P."/>
            <person name="Batzoglou S."/>
            <person name="Begun D."/>
            <person name="Bhutkar A."/>
            <person name="Blanco E."/>
            <person name="Bosak S.A."/>
            <person name="Bradley R.K."/>
            <person name="Brand A.D."/>
            <person name="Brent M.R."/>
            <person name="Brooks A.N."/>
            <person name="Brown R.H."/>
            <person name="Butlin R.K."/>
            <person name="Caggese C."/>
            <person name="Calvi B.R."/>
            <person name="Bernardo de Carvalho A."/>
            <person name="Caspi A."/>
            <person name="Castrezana S."/>
            <person name="Celniker S.E."/>
            <person name="Chang J.L."/>
            <person name="Chapple C."/>
            <person name="Chatterji S."/>
            <person name="Chinwalla A."/>
            <person name="Civetta A."/>
            <person name="Clifton S.W."/>
            <person name="Comeron J.M."/>
            <person name="Costello J.C."/>
            <person name="Coyne J.A."/>
            <person name="Daub J."/>
            <person name="David R.G."/>
            <person name="Delcher A.L."/>
            <person name="Delehaunty K."/>
            <person name="Do C.B."/>
            <person name="Ebling H."/>
            <person name="Edwards K."/>
            <person name="Eickbush T."/>
            <person name="Evans J.D."/>
            <person name="Filipski A."/>
            <person name="Findeiss S."/>
            <person name="Freyhult E."/>
            <person name="Fulton L."/>
            <person name="Fulton R."/>
            <person name="Garcia A.C."/>
            <person name="Gardiner A."/>
            <person name="Garfield D.A."/>
            <person name="Garvin B.E."/>
            <person name="Gibson G."/>
            <person name="Gilbert D."/>
            <person name="Gnerre S."/>
            <person name="Godfrey J."/>
            <person name="Good R."/>
            <person name="Gotea V."/>
            <person name="Gravely B."/>
            <person name="Greenberg A.J."/>
            <person name="Griffiths-Jones S."/>
            <person name="Gross S."/>
            <person name="Guigo R."/>
            <person name="Gustafson E.A."/>
            <person name="Haerty W."/>
            <person name="Hahn M.W."/>
            <person name="Halligan D.L."/>
            <person name="Halpern A.L."/>
            <person name="Halter G.M."/>
            <person name="Han M.V."/>
            <person name="Heger A."/>
            <person name="Hillier L."/>
            <person name="Hinrichs A.S."/>
            <person name="Holmes I."/>
            <person name="Hoskins R.A."/>
            <person name="Hubisz M.J."/>
            <person name="Hultmark D."/>
            <person name="Huntley M.A."/>
            <person name="Jaffe D.B."/>
            <person name="Jagadeeshan S."/>
            <person name="Jeck W.R."/>
            <person name="Johnson J."/>
            <person name="Jones C.D."/>
            <person name="Jordan W.C."/>
            <person name="Karpen G.H."/>
            <person name="Kataoka E."/>
            <person name="Keightley P.D."/>
            <person name="Kheradpour P."/>
            <person name="Kirkness E.F."/>
            <person name="Koerich L.B."/>
            <person name="Kristiansen K."/>
            <person name="Kudrna D."/>
            <person name="Kulathinal R.J."/>
            <person name="Kumar S."/>
            <person name="Kwok R."/>
            <person name="Lander E."/>
            <person name="Langley C.H."/>
            <person name="Lapoint R."/>
            <person name="Lazzaro B.P."/>
            <person name="Lee S.J."/>
            <person name="Levesque L."/>
            <person name="Li R."/>
            <person name="Lin C.F."/>
            <person name="Lin M.F."/>
            <person name="Lindblad-Toh K."/>
            <person name="Llopart A."/>
            <person name="Long M."/>
            <person name="Low L."/>
            <person name="Lozovsky E."/>
            <person name="Lu J."/>
            <person name="Luo M."/>
            <person name="Machado C.A."/>
            <person name="Makalowski W."/>
            <person name="Marzo M."/>
            <person name="Matsuda M."/>
            <person name="Matzkin L."/>
            <person name="McAllister B."/>
            <person name="McBride C.S."/>
            <person name="McKernan B."/>
            <person name="McKernan K."/>
            <person name="Mendez-Lago M."/>
            <person name="Minx P."/>
            <person name="Mollenhauer M.U."/>
            <person name="Montooth K."/>
            <person name="Mount S.M."/>
            <person name="Mu X."/>
            <person name="Myers E."/>
            <person name="Negre B."/>
            <person name="Newfeld S."/>
            <person name="Nielsen R."/>
            <person name="Noor M.A."/>
            <person name="O'Grady P."/>
            <person name="Pachter L."/>
            <person name="Papaceit M."/>
            <person name="Parisi M.J."/>
            <person name="Parisi M."/>
            <person name="Parts L."/>
            <person name="Pedersen J.S."/>
            <person name="Pesole G."/>
            <person name="Phillippy A.M."/>
            <person name="Ponting C.P."/>
            <person name="Pop M."/>
            <person name="Porcelli D."/>
            <person name="Powell J.R."/>
            <person name="Prohaska S."/>
            <person name="Pruitt K."/>
            <person name="Puig M."/>
            <person name="Quesneville H."/>
            <person name="Ram K.R."/>
            <person name="Rand D."/>
            <person name="Rasmussen M.D."/>
            <person name="Reed L.K."/>
            <person name="Reenan R."/>
            <person name="Reily A."/>
            <person name="Remington K.A."/>
            <person name="Rieger T.T."/>
            <person name="Ritchie M.G."/>
            <person name="Robin C."/>
            <person name="Rogers Y.H."/>
            <person name="Rohde C."/>
            <person name="Rozas J."/>
            <person name="Rubenfield M.J."/>
            <person name="Ruiz A."/>
            <person name="Russo S."/>
            <person name="Salzberg S.L."/>
            <person name="Sanchez-Gracia A."/>
            <person name="Saranga D.J."/>
            <person name="Sato H."/>
            <person name="Schaeffer S.W."/>
            <person name="Schatz M.C."/>
            <person name="Schlenke T."/>
            <person name="Schwartz R."/>
            <person name="Segarra C."/>
            <person name="Singh R.S."/>
            <person name="Sirot L."/>
            <person name="Sirota M."/>
            <person name="Sisneros N.B."/>
            <person name="Smith C.D."/>
            <person name="Smith T.F."/>
            <person name="Spieth J."/>
            <person name="Stage D.E."/>
            <person name="Stark A."/>
            <person name="Stephan W."/>
            <person name="Strausberg R.L."/>
            <person name="Strempel S."/>
            <person name="Sturgill D."/>
            <person name="Sutton G."/>
            <person name="Sutton G.G."/>
            <person name="Tao W."/>
            <person name="Teichmann S."/>
            <person name="Tobari Y.N."/>
            <person name="Tomimura Y."/>
            <person name="Tsolas J.M."/>
            <person name="Valente V.L."/>
            <person name="Venter E."/>
            <person name="Venter J.C."/>
            <person name="Vicario S."/>
            <person name="Vieira F.G."/>
            <person name="Vilella A.J."/>
            <person name="Villasante A."/>
            <person name="Walenz B."/>
            <person name="Wang J."/>
            <person name="Wasserman M."/>
            <person name="Watts T."/>
            <person name="Wilson D."/>
            <person name="Wilson R.K."/>
            <person name="Wing R.A."/>
            <person name="Wolfner M.F."/>
            <person name="Wong A."/>
            <person name="Wong G.K."/>
            <person name="Wu C.I."/>
            <person name="Wu G."/>
            <person name="Yamamoto D."/>
            <person name="Yang H.P."/>
            <person name="Yang S.P."/>
            <person name="Yorke J.A."/>
            <person name="Yoshida K."/>
            <person name="Zdobnov E."/>
            <person name="Zhang P."/>
            <person name="Zhang Y."/>
            <person name="Zimin A.V."/>
            <person name="Baldwin J."/>
            <person name="Abdouelleil A."/>
            <person name="Abdulkadir J."/>
            <person name="Abebe A."/>
            <person name="Abera B."/>
            <person name="Abreu J."/>
            <person name="Acer S.C."/>
            <person name="Aftuck L."/>
            <person name="Alexander A."/>
            <person name="An P."/>
            <person name="Anderson E."/>
            <person name="Anderson S."/>
            <person name="Arachi H."/>
            <person name="Azer M."/>
            <person name="Bachantsang P."/>
            <person name="Barry A."/>
            <person name="Bayul T."/>
            <person name="Berlin A."/>
            <person name="Bessette D."/>
            <person name="Bloom T."/>
            <person name="Blye J."/>
            <person name="Boguslavskiy L."/>
            <person name="Bonnet C."/>
            <person name="Boukhgalter B."/>
            <person name="Bourzgui I."/>
            <person name="Brown A."/>
            <person name="Cahill P."/>
            <person name="Channer S."/>
            <person name="Cheshatsang Y."/>
            <person name="Chuda L."/>
            <person name="Citroen M."/>
            <person name="Collymore A."/>
            <person name="Cooke P."/>
            <person name="Costello M."/>
            <person name="D'Aco K."/>
            <person name="Daza R."/>
            <person name="De Haan G."/>
            <person name="DeGray S."/>
            <person name="DeMaso C."/>
            <person name="Dhargay N."/>
            <person name="Dooley K."/>
            <person name="Dooley E."/>
            <person name="Doricent M."/>
            <person name="Dorje P."/>
            <person name="Dorjee K."/>
            <person name="Dupes A."/>
            <person name="Elong R."/>
            <person name="Falk J."/>
            <person name="Farina A."/>
            <person name="Faro S."/>
            <person name="Ferguson D."/>
            <person name="Fisher S."/>
            <person name="Foley C.D."/>
            <person name="Franke A."/>
            <person name="Friedrich D."/>
            <person name="Gadbois L."/>
            <person name="Gearin G."/>
            <person name="Gearin C.R."/>
            <person name="Giannoukos G."/>
            <person name="Goode T."/>
            <person name="Graham J."/>
            <person name="Grandbois E."/>
            <person name="Grewal S."/>
            <person name="Gyaltsen K."/>
            <person name="Hafez N."/>
            <person name="Hagos B."/>
            <person name="Hall J."/>
            <person name="Henson C."/>
            <person name="Hollinger A."/>
            <person name="Honan T."/>
            <person name="Huard M.D."/>
            <person name="Hughes L."/>
            <person name="Hurhula B."/>
            <person name="Husby M.E."/>
            <person name="Kamat A."/>
            <person name="Kanga B."/>
            <person name="Kashin S."/>
            <person name="Khazanovich D."/>
            <person name="Kisner P."/>
            <person name="Lance K."/>
            <person name="Lara M."/>
            <person name="Lee W."/>
            <person name="Lennon N."/>
            <person name="Letendre F."/>
            <person name="LeVine R."/>
            <person name="Lipovsky A."/>
            <person name="Liu X."/>
            <person name="Liu J."/>
            <person name="Liu S."/>
            <person name="Lokyitsang T."/>
            <person name="Lokyitsang Y."/>
            <person name="Lubonja R."/>
            <person name="Lui A."/>
            <person name="MacDonald P."/>
            <person name="Magnisalis V."/>
            <person name="Maru K."/>
            <person name="Matthews C."/>
            <person name="McCusker W."/>
            <person name="McDonough S."/>
            <person name="Mehta T."/>
            <person name="Meldrim J."/>
            <person name="Meneus L."/>
            <person name="Mihai O."/>
            <person name="Mihalev A."/>
            <person name="Mihova T."/>
            <person name="Mittelman R."/>
            <person name="Mlenga V."/>
            <person name="Montmayeur A."/>
            <person name="Mulrain L."/>
            <person name="Navidi A."/>
            <person name="Naylor J."/>
            <person name="Negash T."/>
            <person name="Nguyen T."/>
            <person name="Nguyen N."/>
            <person name="Nicol R."/>
            <person name="Norbu C."/>
            <person name="Norbu N."/>
            <person name="Novod N."/>
            <person name="O'Neill B."/>
            <person name="Osman S."/>
            <person name="Markiewicz E."/>
            <person name="Oyono O.L."/>
            <person name="Patti C."/>
            <person name="Phunkhang P."/>
            <person name="Pierre F."/>
            <person name="Priest M."/>
            <person name="Raghuraman S."/>
            <person name="Rege F."/>
            <person name="Reyes R."/>
            <person name="Rise C."/>
            <person name="Rogov P."/>
            <person name="Ross K."/>
            <person name="Ryan E."/>
            <person name="Settipalli S."/>
            <person name="Shea T."/>
            <person name="Sherpa N."/>
            <person name="Shi L."/>
            <person name="Shih D."/>
            <person name="Sparrow T."/>
            <person name="Spaulding J."/>
            <person name="Stalker J."/>
            <person name="Stange-Thomann N."/>
            <person name="Stavropoulos S."/>
            <person name="Stone C."/>
            <person name="Strader C."/>
            <person name="Tesfaye S."/>
            <person name="Thomson T."/>
            <person name="Thoulutsang Y."/>
            <person name="Thoulutsang D."/>
            <person name="Topham K."/>
            <person name="Topping I."/>
            <person name="Tsamla T."/>
            <person name="Vassiliev H."/>
            <person name="Vo A."/>
            <person name="Wangchuk T."/>
            <person name="Wangdi T."/>
            <person name="Weiand M."/>
            <person name="Wilkinson J."/>
            <person name="Wilson A."/>
            <person name="Yadav S."/>
            <person name="Young G."/>
            <person name="Yu Q."/>
            <person name="Zembek L."/>
            <person name="Zhong D."/>
            <person name="Zimmer A."/>
            <person name="Zwirko Z."/>
            <person name="Jaffe D.B."/>
            <person name="Alvarez P."/>
            <person name="Brockman W."/>
            <person name="Butler J."/>
            <person name="Chin C."/>
            <person name="Gnerre S."/>
            <person name="Grabherr M."/>
            <person name="Kleber M."/>
            <person name="Mauceli E."/>
            <person name="MacCallum I."/>
        </authorList>
    </citation>
    <scope>NUCLEOTIDE SEQUENCE [LARGE SCALE GENOMIC DNA]</scope>
    <source>
        <strain evidence="4">Tucson 14030-0811.24</strain>
    </source>
</reference>
<sequence length="1376" mass="152483">MDDDMVLNPGPPGVDNNAKSEEKDKEGEKETTSSKAGKSRRRSTSRRRSNSRRRSRSLSRSPTPPRRGRYDSPEYGRFDRRRRFAPRRSPDRRRSPPWRRSPIRRGRSRRGRSRSRSRSNSPAGAGRWSPKKKPASPPLPRSNQPPAQISTGYNVMPPQMYQQPPYGAPPDVVYHGHQYGMPQANAFASRGPPGYVGMQGPPPSQPSFNAAYGPPGTWGVNEYGQQVWLPQPQLTTVPPPVVPETALVSPQQATVAPLPQQQQQPPAPQQQLIDDGQKPPALEGAGLPPQDAVAQEAENQKDELKKQRANYVKKVLILKKEMKVLKEQREDLAAGGEPPTPTTSNFIEENDRLQVQIKKKLDTIENVIDMLNGIIGDEEPEDEQRKKPLAENATVNSKEEPSATTSSDSSENSSDSDSSTSSSSDSSSDDDNDDDDNEDQNEGTPTDRLKDRAIKSMKAKQQRGVGENVSATSATSKAAGAPNQQPAQSYNFVFFDPEQHWCDSCGVFPKTARDYLKHLHTEEHMNRDIIETPWHVEIDHDPFPTYENAPTKRVPVRGMQFLVPANAWFCKLCSVWIGDLHCASAHLKSRLHSNRYELYLKKTPSYETDWIANRDRALQQQKDNDEVKNKKTKKDEDKVSKKRKKKSDKKKRKHKHGKNKHKRSTSSSSDSSSSEDEKAQQPKKGRTDDQVDKSSTSSSNVSNNASSIRVTMRKQGSSAERSAPLKPEALVHPVAPPPPNIKDALNSDGRGKWTSAGGEEHTEDQKKRDEAMLQQWNTVQPVISESEKKLLEQLKGKLKTKTRDHHKSGTSGTNAASDDKLKRGGGGSNSTTKRRTRSRSRPHETKRRTRSRSGSRGRLDRDRRDRERDRDRDRGRDRERERERDRDRDRRRSRSRSRSRGRRRFSRSPLRGSRRSRSREARRRRSSRSPSHSEDRVERPIVKHSEFRPRAQPSQKSSESKRDKKETTAKPKVTKNSASSGTTSATTGGKKLPFIGKMPVFKKQPTASAGVGDNAAAAYTNGSLEAPPPPPPPPMGGVHMAPAVPRLAAPTVAQIQMAMMEDAYGNAPPFHPDAGMMVDYDELMPDPVQFANLMSHGPPPPPPGDGSDGDTIGKDSDGTDQQAMENDEEDVLPPGIDEAETDLVPQPLDAADQPRDGDLPKDLAEALDIIFPTDGVMGEVADEASQIPSEPQTVTTIVEDTTVLSEHNLLDLANQGIHLVTIDETSTSSPITTTTTTEATVPTSAPAADIIEEPKSLESPKKPLASIQDEENQLVNGKSTDDSLTRSTISVNHTDAIDIPMPGSPQPPQPLQSAAYISDAVSETKDMEEKMMMDLEDIAKPTEPTVDLEKMRHQAELDELAMLGIDSSDMAAQYAL</sequence>
<feature type="compositionally biased region" description="Low complexity" evidence="1">
    <location>
        <begin position="694"/>
        <end position="707"/>
    </location>
</feature>
<feature type="compositionally biased region" description="Basic residues" evidence="1">
    <location>
        <begin position="796"/>
        <end position="808"/>
    </location>
</feature>
<dbReference type="InterPro" id="IPR003604">
    <property type="entry name" value="Matrin/U1-like-C_Znf_C2H2"/>
</dbReference>
<dbReference type="FunCoup" id="B4NA32">
    <property type="interactions" value="425"/>
</dbReference>
<protein>
    <recommendedName>
        <fullName evidence="2">U1-type domain-containing protein</fullName>
    </recommendedName>
</protein>
<feature type="region of interest" description="Disordered" evidence="1">
    <location>
        <begin position="375"/>
        <end position="484"/>
    </location>
</feature>
<feature type="compositionally biased region" description="Basic residues" evidence="1">
    <location>
        <begin position="832"/>
        <end position="855"/>
    </location>
</feature>